<reference evidence="2" key="1">
    <citation type="submission" date="2020-10" db="EMBL/GenBank/DDBJ databases">
        <authorList>
            <person name="Gilroy R."/>
        </authorList>
    </citation>
    <scope>NUCLEOTIDE SEQUENCE</scope>
    <source>
        <strain evidence="2">35461</strain>
    </source>
</reference>
<feature type="signal peptide" evidence="1">
    <location>
        <begin position="1"/>
        <end position="19"/>
    </location>
</feature>
<dbReference type="AlphaFoldDB" id="A0A9D1NN64"/>
<proteinExistence type="predicted"/>
<organism evidence="2 3">
    <name type="scientific">Candidatus Spyradenecus faecavium</name>
    <dbReference type="NCBI Taxonomy" id="2840947"/>
    <lineage>
        <taxon>Bacteria</taxon>
        <taxon>Pseudomonadati</taxon>
        <taxon>Lentisphaerota</taxon>
        <taxon>Lentisphaeria</taxon>
        <taxon>Lentisphaerales</taxon>
        <taxon>Lentisphaeraceae</taxon>
        <taxon>Lentisphaeraceae incertae sedis</taxon>
        <taxon>Candidatus Spyradenecus</taxon>
    </lineage>
</organism>
<accession>A0A9D1NN64</accession>
<name>A0A9D1NN64_9BACT</name>
<feature type="chain" id="PRO_5038535822" evidence="1">
    <location>
        <begin position="20"/>
        <end position="59"/>
    </location>
</feature>
<dbReference type="EMBL" id="DVOR01000119">
    <property type="protein sequence ID" value="HIV09213.1"/>
    <property type="molecule type" value="Genomic_DNA"/>
</dbReference>
<feature type="non-terminal residue" evidence="2">
    <location>
        <position position="59"/>
    </location>
</feature>
<protein>
    <submittedName>
        <fullName evidence="2">Uncharacterized protein</fullName>
    </submittedName>
</protein>
<reference evidence="2" key="2">
    <citation type="journal article" date="2021" name="PeerJ">
        <title>Extensive microbial diversity within the chicken gut microbiome revealed by metagenomics and culture.</title>
        <authorList>
            <person name="Gilroy R."/>
            <person name="Ravi A."/>
            <person name="Getino M."/>
            <person name="Pursley I."/>
            <person name="Horton D.L."/>
            <person name="Alikhan N.F."/>
            <person name="Baker D."/>
            <person name="Gharbi K."/>
            <person name="Hall N."/>
            <person name="Watson M."/>
            <person name="Adriaenssens E.M."/>
            <person name="Foster-Nyarko E."/>
            <person name="Jarju S."/>
            <person name="Secka A."/>
            <person name="Antonio M."/>
            <person name="Oren A."/>
            <person name="Chaudhuri R.R."/>
            <person name="La Ragione R."/>
            <person name="Hildebrand F."/>
            <person name="Pallen M.J."/>
        </authorList>
    </citation>
    <scope>NUCLEOTIDE SEQUENCE</scope>
    <source>
        <strain evidence="2">35461</strain>
    </source>
</reference>
<evidence type="ECO:0000313" key="2">
    <source>
        <dbReference type="EMBL" id="HIV09213.1"/>
    </source>
</evidence>
<dbReference type="Proteomes" id="UP000886845">
    <property type="component" value="Unassembled WGS sequence"/>
</dbReference>
<keyword evidence="1" id="KW-0732">Signal</keyword>
<gene>
    <name evidence="2" type="ORF">IAC79_03775</name>
</gene>
<evidence type="ECO:0000313" key="3">
    <source>
        <dbReference type="Proteomes" id="UP000886845"/>
    </source>
</evidence>
<evidence type="ECO:0000256" key="1">
    <source>
        <dbReference type="SAM" id="SignalP"/>
    </source>
</evidence>
<comment type="caution">
    <text evidence="2">The sequence shown here is derived from an EMBL/GenBank/DDBJ whole genome shotgun (WGS) entry which is preliminary data.</text>
</comment>
<sequence>MKRLATLAALFALALPAWAKTVWLVGEGAPINAPAFAEWLSDMLGEPVETVECGPYLSA</sequence>